<accession>A0ABQ3UUN9</accession>
<reference evidence="2 3" key="1">
    <citation type="journal article" date="2021" name="Int. J. Syst. Evol. Microbiol.">
        <title>Reticulibacter mediterranei gen. nov., sp. nov., within the new family Reticulibacteraceae fam. nov., and Ktedonospora formicarum gen. nov., sp. nov., Ktedonobacter robiniae sp. nov., Dictyobacter formicarum sp. nov. and Dictyobacter arantiisoli sp. nov., belonging to the class Ktedonobacteria.</title>
        <authorList>
            <person name="Yabe S."/>
            <person name="Zheng Y."/>
            <person name="Wang C.M."/>
            <person name="Sakai Y."/>
            <person name="Abe K."/>
            <person name="Yokota A."/>
            <person name="Donadio S."/>
            <person name="Cavaletti L."/>
            <person name="Monciardini P."/>
        </authorList>
    </citation>
    <scope>NUCLEOTIDE SEQUENCE [LARGE SCALE GENOMIC DNA]</scope>
    <source>
        <strain evidence="2 3">SOSP1-30</strain>
    </source>
</reference>
<dbReference type="EMBL" id="BNJG01000002">
    <property type="protein sequence ID" value="GHO56297.1"/>
    <property type="molecule type" value="Genomic_DNA"/>
</dbReference>
<evidence type="ECO:0000256" key="1">
    <source>
        <dbReference type="SAM" id="MobiDB-lite"/>
    </source>
</evidence>
<evidence type="ECO:0000313" key="2">
    <source>
        <dbReference type="EMBL" id="GHO56297.1"/>
    </source>
</evidence>
<protein>
    <recommendedName>
        <fullName evidence="4">HTH merR-type domain-containing protein</fullName>
    </recommendedName>
</protein>
<organism evidence="2 3">
    <name type="scientific">Ktedonobacter robiniae</name>
    <dbReference type="NCBI Taxonomy" id="2778365"/>
    <lineage>
        <taxon>Bacteria</taxon>
        <taxon>Bacillati</taxon>
        <taxon>Chloroflexota</taxon>
        <taxon>Ktedonobacteria</taxon>
        <taxon>Ktedonobacterales</taxon>
        <taxon>Ktedonobacteraceae</taxon>
        <taxon>Ktedonobacter</taxon>
    </lineage>
</organism>
<feature type="region of interest" description="Disordered" evidence="1">
    <location>
        <begin position="90"/>
        <end position="156"/>
    </location>
</feature>
<comment type="caution">
    <text evidence="2">The sequence shown here is derived from an EMBL/GenBank/DDBJ whole genome shotgun (WGS) entry which is preliminary data.</text>
</comment>
<name>A0ABQ3UUN9_9CHLR</name>
<sequence>MEKQCHPIIMRPFFYCSAMILVAHRVGDTTTKYFSVLQAAGLLLKIPQPRGQGSRYYLPLTSTPCLPVYAEQVQQLTGQRKSVRRSRALQRVSECLETPRQTGDPKRKEESSHEYGTHKTIRLGVVPQTQQQRKKGQNTKEVIPLTPQDHGEQPGREKQVSHALGRLMGFIHSHGIPIASEIRASIRTILLEEFARPTLLRALMESTRENLSPRHPLAR</sequence>
<dbReference type="Proteomes" id="UP000654345">
    <property type="component" value="Unassembled WGS sequence"/>
</dbReference>
<evidence type="ECO:0008006" key="4">
    <source>
        <dbReference type="Google" id="ProtNLM"/>
    </source>
</evidence>
<feature type="compositionally biased region" description="Basic and acidic residues" evidence="1">
    <location>
        <begin position="103"/>
        <end position="117"/>
    </location>
</feature>
<dbReference type="RefSeq" id="WP_201372828.1">
    <property type="nucleotide sequence ID" value="NZ_BNJG01000002.1"/>
</dbReference>
<keyword evidence="3" id="KW-1185">Reference proteome</keyword>
<evidence type="ECO:0000313" key="3">
    <source>
        <dbReference type="Proteomes" id="UP000654345"/>
    </source>
</evidence>
<proteinExistence type="predicted"/>
<gene>
    <name evidence="2" type="ORF">KSB_47720</name>
</gene>